<evidence type="ECO:0000313" key="7">
    <source>
        <dbReference type="Proteomes" id="UP001060261"/>
    </source>
</evidence>
<dbReference type="Proteomes" id="UP001060261">
    <property type="component" value="Chromosome"/>
</dbReference>
<proteinExistence type="inferred from homology"/>
<evidence type="ECO:0000256" key="4">
    <source>
        <dbReference type="ARBA" id="ARBA00038054"/>
    </source>
</evidence>
<keyword evidence="3" id="KW-0288">FMN</keyword>
<dbReference type="InterPro" id="IPR002563">
    <property type="entry name" value="Flavin_Rdtase-like_dom"/>
</dbReference>
<sequence>MTDSRLTFDFSALSTAERYKLVTGVVVPRPIAWVSTFNPDGSVNLAPFSFFGLMGSDPAVVAFSPGDRAAGVPKDTARNIGPGGEFVINLVSYGAAQAMNLSATDFPADQAEPEHLGIALSASVRVKVPRVSLSPASLECREVQTVTLGHTRIVLGEVLALSIAAEHMQDPEKHYVDTPSLDLIGRMGGRGGYATTRDAFEIPRLTYQQWLLEQPGSGDDDA</sequence>
<dbReference type="Pfam" id="PF01613">
    <property type="entry name" value="Flavin_Reduct"/>
    <property type="match status" value="1"/>
</dbReference>
<keyword evidence="7" id="KW-1185">Reference proteome</keyword>
<evidence type="ECO:0000313" key="6">
    <source>
        <dbReference type="EMBL" id="UWX64427.1"/>
    </source>
</evidence>
<evidence type="ECO:0000256" key="3">
    <source>
        <dbReference type="ARBA" id="ARBA00022643"/>
    </source>
</evidence>
<dbReference type="PANTHER" id="PTHR33798:SF5">
    <property type="entry name" value="FLAVIN REDUCTASE LIKE DOMAIN-CONTAINING PROTEIN"/>
    <property type="match status" value="1"/>
</dbReference>
<organism evidence="6 7">
    <name type="scientific">Deinococcus rubellus</name>
    <dbReference type="NCBI Taxonomy" id="1889240"/>
    <lineage>
        <taxon>Bacteria</taxon>
        <taxon>Thermotogati</taxon>
        <taxon>Deinococcota</taxon>
        <taxon>Deinococci</taxon>
        <taxon>Deinococcales</taxon>
        <taxon>Deinococcaceae</taxon>
        <taxon>Deinococcus</taxon>
    </lineage>
</organism>
<reference evidence="6" key="1">
    <citation type="submission" date="2022-09" db="EMBL/GenBank/DDBJ databases">
        <title>genome sequence of Deinococcus rubellus.</title>
        <authorList>
            <person name="Srinivasan S."/>
        </authorList>
    </citation>
    <scope>NUCLEOTIDE SEQUENCE</scope>
    <source>
        <strain evidence="6">Ant6</strain>
    </source>
</reference>
<protein>
    <submittedName>
        <fullName evidence="6">Flavin reductase family protein</fullName>
    </submittedName>
</protein>
<evidence type="ECO:0000256" key="1">
    <source>
        <dbReference type="ARBA" id="ARBA00001917"/>
    </source>
</evidence>
<dbReference type="InterPro" id="IPR012349">
    <property type="entry name" value="Split_barrel_FMN-bd"/>
</dbReference>
<dbReference type="SUPFAM" id="SSF50475">
    <property type="entry name" value="FMN-binding split barrel"/>
    <property type="match status" value="1"/>
</dbReference>
<evidence type="ECO:0000259" key="5">
    <source>
        <dbReference type="SMART" id="SM00903"/>
    </source>
</evidence>
<feature type="domain" description="Flavin reductase like" evidence="5">
    <location>
        <begin position="24"/>
        <end position="177"/>
    </location>
</feature>
<gene>
    <name evidence="6" type="ORF">N0D28_01795</name>
</gene>
<comment type="cofactor">
    <cofactor evidence="1">
        <name>FMN</name>
        <dbReference type="ChEBI" id="CHEBI:58210"/>
    </cofactor>
</comment>
<name>A0ABY5YH75_9DEIO</name>
<dbReference type="PANTHER" id="PTHR33798">
    <property type="entry name" value="FLAVOPROTEIN OXYGENASE"/>
    <property type="match status" value="1"/>
</dbReference>
<dbReference type="SMART" id="SM00903">
    <property type="entry name" value="Flavin_Reduct"/>
    <property type="match status" value="1"/>
</dbReference>
<dbReference type="Gene3D" id="2.30.110.10">
    <property type="entry name" value="Electron Transport, Fmn-binding Protein, Chain A"/>
    <property type="match status" value="1"/>
</dbReference>
<evidence type="ECO:0000256" key="2">
    <source>
        <dbReference type="ARBA" id="ARBA00022630"/>
    </source>
</evidence>
<dbReference type="RefSeq" id="WP_260560701.1">
    <property type="nucleotide sequence ID" value="NZ_BAABEC010000076.1"/>
</dbReference>
<dbReference type="EMBL" id="CP104213">
    <property type="protein sequence ID" value="UWX64427.1"/>
    <property type="molecule type" value="Genomic_DNA"/>
</dbReference>
<accession>A0ABY5YH75</accession>
<keyword evidence="2" id="KW-0285">Flavoprotein</keyword>
<comment type="similarity">
    <text evidence="4">Belongs to the flavoredoxin family.</text>
</comment>